<dbReference type="Pfam" id="PF03235">
    <property type="entry name" value="GmrSD_N"/>
    <property type="match status" value="1"/>
</dbReference>
<evidence type="ECO:0000259" key="1">
    <source>
        <dbReference type="Pfam" id="PF03235"/>
    </source>
</evidence>
<accession>A0AAU7VHI8</accession>
<protein>
    <recommendedName>
        <fullName evidence="1">GmrSD restriction endonucleases N-terminal domain-containing protein</fullName>
    </recommendedName>
</protein>
<sequence>MTREPFTPPPALMFAQPMAFALDSLLYNKERAENPDRHDRFYNPLNRPMICGHVIPDFQRGLCWTDEQNLRLIDSVFRGIPIGTYAVNFSTDPLPPRLTNILLDGQQRLNALALWWDDKIVYRGYRWSELNRQGQGIFNRVLFPQMRTNTKDEAEARTYYNAMNFGGVDHTEEERA</sequence>
<proteinExistence type="predicted"/>
<reference evidence="2" key="1">
    <citation type="submission" date="2024-06" db="EMBL/GenBank/DDBJ databases">
        <authorList>
            <person name="Lu L."/>
            <person name="Wei N."/>
            <person name="Zhang R."/>
        </authorList>
    </citation>
    <scope>NUCLEOTIDE SEQUENCE</scope>
</reference>
<evidence type="ECO:0000313" key="2">
    <source>
        <dbReference type="EMBL" id="XBW75424.1"/>
    </source>
</evidence>
<feature type="domain" description="GmrSD restriction endonucleases N-terminal" evidence="1">
    <location>
        <begin position="54"/>
        <end position="118"/>
    </location>
</feature>
<organism evidence="2">
    <name type="scientific">Dinoroseobacter phage vB_DshS_R26L</name>
    <dbReference type="NCBI Taxonomy" id="3161158"/>
    <lineage>
        <taxon>Viruses</taxon>
        <taxon>Duplodnaviria</taxon>
        <taxon>Heunggongvirae</taxon>
        <taxon>Uroviricota</taxon>
        <taxon>Caudoviricetes</taxon>
        <taxon>Nanhaivirus</taxon>
    </lineage>
</organism>
<name>A0AAU7VHI8_9CAUD</name>
<dbReference type="EMBL" id="PP882867">
    <property type="protein sequence ID" value="XBW75424.1"/>
    <property type="molecule type" value="Genomic_DNA"/>
</dbReference>
<gene>
    <name evidence="2" type="ORF">vBDshSR26L_109</name>
</gene>
<dbReference type="InterPro" id="IPR004919">
    <property type="entry name" value="GmrSD_N"/>
</dbReference>